<name>A0A7S1A217_NOCSC</name>
<protein>
    <submittedName>
        <fullName evidence="1">Uncharacterized protein</fullName>
    </submittedName>
</protein>
<organism evidence="1">
    <name type="scientific">Noctiluca scintillans</name>
    <name type="common">Sea sparkle</name>
    <name type="synonym">Red tide dinoflagellate</name>
    <dbReference type="NCBI Taxonomy" id="2966"/>
    <lineage>
        <taxon>Eukaryota</taxon>
        <taxon>Sar</taxon>
        <taxon>Alveolata</taxon>
        <taxon>Dinophyceae</taxon>
        <taxon>Noctilucales</taxon>
        <taxon>Noctilucaceae</taxon>
        <taxon>Noctiluca</taxon>
    </lineage>
</organism>
<evidence type="ECO:0000313" key="1">
    <source>
        <dbReference type="EMBL" id="CAD8839281.1"/>
    </source>
</evidence>
<dbReference type="EMBL" id="HBFQ01019445">
    <property type="protein sequence ID" value="CAD8839281.1"/>
    <property type="molecule type" value="Transcribed_RNA"/>
</dbReference>
<reference evidence="1" key="1">
    <citation type="submission" date="2021-01" db="EMBL/GenBank/DDBJ databases">
        <authorList>
            <person name="Corre E."/>
            <person name="Pelletier E."/>
            <person name="Niang G."/>
            <person name="Scheremetjew M."/>
            <person name="Finn R."/>
            <person name="Kale V."/>
            <person name="Holt S."/>
            <person name="Cochrane G."/>
            <person name="Meng A."/>
            <person name="Brown T."/>
            <person name="Cohen L."/>
        </authorList>
    </citation>
    <scope>NUCLEOTIDE SEQUENCE</scope>
</reference>
<sequence>MLARDASVECFDRVDRVDRECCWCHVHRSHLLPHLAKHVEAADRDLGLAVVDQWYINVSTRAVEVCGDMNGGQVIDKILPGQTVHGTLRCRTGSGRVVLRRDDGCWTTIRTKDGKSRLSPATVFDQWYICVIPDSINVRCGPELSTSLVRTIQPGEAVRGVLTCCSSGGRLRLRLEDGNWTSLCSNDGQAYFREATYVNQWYVSVQPDGQHGHRSLDPDTGVTGHIRFGQAVHGNFLCHAGNGDLRLKLDDGTWTTVASCGLLFLEEASAFEQTISAF</sequence>
<dbReference type="AlphaFoldDB" id="A0A7S1A217"/>
<proteinExistence type="predicted"/>
<accession>A0A7S1A217</accession>
<gene>
    <name evidence="1" type="ORF">NSCI0253_LOCUS13629</name>
</gene>